<dbReference type="InterPro" id="IPR001525">
    <property type="entry name" value="C5_MeTfrase"/>
</dbReference>
<dbReference type="InterPro" id="IPR029063">
    <property type="entry name" value="SAM-dependent_MTases_sf"/>
</dbReference>
<organism evidence="13 14">
    <name type="scientific">Rhamnella rubrinervis</name>
    <dbReference type="NCBI Taxonomy" id="2594499"/>
    <lineage>
        <taxon>Eukaryota</taxon>
        <taxon>Viridiplantae</taxon>
        <taxon>Streptophyta</taxon>
        <taxon>Embryophyta</taxon>
        <taxon>Tracheophyta</taxon>
        <taxon>Spermatophyta</taxon>
        <taxon>Magnoliopsida</taxon>
        <taxon>eudicotyledons</taxon>
        <taxon>Gunneridae</taxon>
        <taxon>Pentapetalae</taxon>
        <taxon>rosids</taxon>
        <taxon>fabids</taxon>
        <taxon>Rosales</taxon>
        <taxon>Rhamnaceae</taxon>
        <taxon>rhamnoid group</taxon>
        <taxon>Rhamneae</taxon>
        <taxon>Rhamnella</taxon>
    </lineage>
</organism>
<accession>A0A8K0DLR1</accession>
<evidence type="ECO:0000259" key="12">
    <source>
        <dbReference type="PROSITE" id="PS51680"/>
    </source>
</evidence>
<dbReference type="SUPFAM" id="SSF53335">
    <property type="entry name" value="S-adenosyl-L-methionine-dependent methyltransferases"/>
    <property type="match status" value="2"/>
</dbReference>
<keyword evidence="10" id="KW-0732">Signal</keyword>
<dbReference type="InterPro" id="IPR015940">
    <property type="entry name" value="UBA"/>
</dbReference>
<keyword evidence="4" id="KW-0808">Transferase</keyword>
<evidence type="ECO:0000313" key="14">
    <source>
        <dbReference type="Proteomes" id="UP000796880"/>
    </source>
</evidence>
<feature type="region of interest" description="Disordered" evidence="9">
    <location>
        <begin position="221"/>
        <end position="246"/>
    </location>
</feature>
<dbReference type="Pfam" id="PF00145">
    <property type="entry name" value="DNA_methylase"/>
    <property type="match status" value="1"/>
</dbReference>
<reference evidence="13" key="1">
    <citation type="submission" date="2020-03" db="EMBL/GenBank/DDBJ databases">
        <title>A high-quality chromosome-level genome assembly of a woody plant with both climbing and erect habits, Rhamnella rubrinervis.</title>
        <authorList>
            <person name="Lu Z."/>
            <person name="Yang Y."/>
            <person name="Zhu X."/>
            <person name="Sun Y."/>
        </authorList>
    </citation>
    <scope>NUCLEOTIDE SEQUENCE</scope>
    <source>
        <strain evidence="13">BYM</strain>
        <tissue evidence="13">Leaf</tissue>
    </source>
</reference>
<dbReference type="InterPro" id="IPR030380">
    <property type="entry name" value="SAM_MeTfrase_DRM"/>
</dbReference>
<keyword evidence="7" id="KW-0238">DNA-binding</keyword>
<dbReference type="AlphaFoldDB" id="A0A8K0DLR1"/>
<keyword evidence="6" id="KW-0677">Repeat</keyword>
<evidence type="ECO:0000256" key="4">
    <source>
        <dbReference type="ARBA" id="ARBA00022679"/>
    </source>
</evidence>
<dbReference type="GO" id="GO:0003886">
    <property type="term" value="F:DNA (cytosine-5-)-methyltransferase activity"/>
    <property type="evidence" value="ECO:0007669"/>
    <property type="project" value="UniProtKB-EC"/>
</dbReference>
<dbReference type="PROSITE" id="PS51680">
    <property type="entry name" value="SAM_MT_DRM"/>
    <property type="match status" value="1"/>
</dbReference>
<evidence type="ECO:0000256" key="6">
    <source>
        <dbReference type="ARBA" id="ARBA00022737"/>
    </source>
</evidence>
<dbReference type="OrthoDB" id="641149at2759"/>
<evidence type="ECO:0000313" key="13">
    <source>
        <dbReference type="EMBL" id="KAF3431243.1"/>
    </source>
</evidence>
<evidence type="ECO:0000256" key="7">
    <source>
        <dbReference type="ARBA" id="ARBA00023125"/>
    </source>
</evidence>
<sequence length="624" mass="70035">MCPIYVTLWAPLILIVLLLAIVAGGHECEDMNDGSKSEFDNIDWNTDDEIEISSAPFSPYDDSHINQGTIKDSEKIPSYSTGSNSNSEVIHHFVKMGFSEKKVVRAIMENGEGDVEAILETLLLYKVLEEPSLEFQDVCIKPCSVVSQSSMSYNISDDDNSKIEEKTNYSIENDMTLSLLVDMGYHDEEALMAMDKCGPDAQIMELADYISAARMEKELNAQLGESRNKDETATDAQERPRSDHFIEEKKRKLSEVEKYKKKRYRESDKNQVVDVGVHFPNPMIGFGVPCESRPLVKRTLLDKTTAGPPYFYYENVGVWSRISRFLHDIEAEYVDSKNFCAVSSKRGYVHNLPIDKRSLLKPTPPLTICDALPSTKKWWPMWDKRTKLNCLQTLVGSAKVTERIRNELERHGDAEPPSSVQMYVTQECRKFNLVWIGKNKAAPLEPSELETLLGFPEGHTRGGGISTTDRYKALGNSSQVHTVAYHLSVLKDQFRNGINVLSLFTGIGGPEVALHRLGIPLKNVVSVKTSEANRNILRSWWQQTNQQGNLIEVADIEQVSVHRLGEWTNLFGGFDIVIGGSPCDNPAGGSHVSKHGPEGNQSSLLFDCCRILDYVRNKSNSEET</sequence>
<dbReference type="PANTHER" id="PTHR23068">
    <property type="entry name" value="DNA CYTOSINE-5- -METHYLTRANSFERASE 3-RELATED"/>
    <property type="match status" value="1"/>
</dbReference>
<dbReference type="Proteomes" id="UP000796880">
    <property type="component" value="Unassembled WGS sequence"/>
</dbReference>
<evidence type="ECO:0000259" key="11">
    <source>
        <dbReference type="PROSITE" id="PS50030"/>
    </source>
</evidence>
<evidence type="ECO:0000256" key="5">
    <source>
        <dbReference type="ARBA" id="ARBA00022691"/>
    </source>
</evidence>
<evidence type="ECO:0000256" key="8">
    <source>
        <dbReference type="ARBA" id="ARBA00023242"/>
    </source>
</evidence>
<comment type="caution">
    <text evidence="13">The sequence shown here is derived from an EMBL/GenBank/DDBJ whole genome shotgun (WGS) entry which is preliminary data.</text>
</comment>
<proteinExistence type="predicted"/>
<dbReference type="EC" id="2.1.1.37" evidence="2"/>
<name>A0A8K0DLR1_9ROSA</name>
<dbReference type="GO" id="GO:0003677">
    <property type="term" value="F:DNA binding"/>
    <property type="evidence" value="ECO:0007669"/>
    <property type="project" value="UniProtKB-KW"/>
</dbReference>
<keyword evidence="8" id="KW-0539">Nucleus</keyword>
<evidence type="ECO:0000256" key="3">
    <source>
        <dbReference type="ARBA" id="ARBA00022603"/>
    </source>
</evidence>
<dbReference type="GO" id="GO:0005634">
    <property type="term" value="C:nucleus"/>
    <property type="evidence" value="ECO:0007669"/>
    <property type="project" value="UniProtKB-SubCell"/>
</dbReference>
<protein>
    <recommendedName>
        <fullName evidence="2">DNA (cytosine-5-)-methyltransferase</fullName>
        <ecNumber evidence="2">2.1.1.37</ecNumber>
    </recommendedName>
</protein>
<dbReference type="InterPro" id="IPR050390">
    <property type="entry name" value="C5-Methyltransferase"/>
</dbReference>
<evidence type="ECO:0000256" key="2">
    <source>
        <dbReference type="ARBA" id="ARBA00011975"/>
    </source>
</evidence>
<dbReference type="Gene3D" id="1.10.8.10">
    <property type="entry name" value="DNA helicase RuvA subunit, C-terminal domain"/>
    <property type="match status" value="1"/>
</dbReference>
<keyword evidence="5" id="KW-0949">S-adenosyl-L-methionine</keyword>
<feature type="compositionally biased region" description="Basic and acidic residues" evidence="9">
    <location>
        <begin position="226"/>
        <end position="246"/>
    </location>
</feature>
<evidence type="ECO:0000256" key="10">
    <source>
        <dbReference type="SAM" id="SignalP"/>
    </source>
</evidence>
<dbReference type="CDD" id="cd14270">
    <property type="entry name" value="UBA"/>
    <property type="match status" value="1"/>
</dbReference>
<evidence type="ECO:0000256" key="9">
    <source>
        <dbReference type="SAM" id="MobiDB-lite"/>
    </source>
</evidence>
<gene>
    <name evidence="13" type="ORF">FNV43_RR25973</name>
</gene>
<comment type="subcellular location">
    <subcellularLocation>
        <location evidence="1">Nucleus</location>
    </subcellularLocation>
</comment>
<feature type="signal peptide" evidence="10">
    <location>
        <begin position="1"/>
        <end position="24"/>
    </location>
</feature>
<keyword evidence="3" id="KW-0489">Methyltransferase</keyword>
<dbReference type="EMBL" id="VOIH02000012">
    <property type="protein sequence ID" value="KAF3431243.1"/>
    <property type="molecule type" value="Genomic_DNA"/>
</dbReference>
<feature type="chain" id="PRO_5035422710" description="DNA (cytosine-5-)-methyltransferase" evidence="10">
    <location>
        <begin position="25"/>
        <end position="624"/>
    </location>
</feature>
<keyword evidence="14" id="KW-1185">Reference proteome</keyword>
<feature type="domain" description="SAM-dependent MTase DRM-type" evidence="12">
    <location>
        <begin position="296"/>
        <end position="622"/>
    </location>
</feature>
<evidence type="ECO:0000256" key="1">
    <source>
        <dbReference type="ARBA" id="ARBA00004123"/>
    </source>
</evidence>
<feature type="domain" description="UBA" evidence="11">
    <location>
        <begin position="84"/>
        <end position="125"/>
    </location>
</feature>
<dbReference type="PANTHER" id="PTHR23068:SF56">
    <property type="entry name" value="DNA (CYTOSINE-5)-METHYLTRANSFERASE DRM2-LIKE"/>
    <property type="match status" value="1"/>
</dbReference>
<dbReference type="PROSITE" id="PS50030">
    <property type="entry name" value="UBA"/>
    <property type="match status" value="1"/>
</dbReference>
<dbReference type="GO" id="GO:0032259">
    <property type="term" value="P:methylation"/>
    <property type="evidence" value="ECO:0007669"/>
    <property type="project" value="UniProtKB-KW"/>
</dbReference>
<dbReference type="Gene3D" id="3.40.50.150">
    <property type="entry name" value="Vaccinia Virus protein VP39"/>
    <property type="match status" value="1"/>
</dbReference>